<keyword evidence="6" id="KW-0472">Membrane</keyword>
<gene>
    <name evidence="8" type="ORF">RPE78_07500</name>
</gene>
<dbReference type="PANTHER" id="PTHR30558:SF3">
    <property type="entry name" value="BIOPOLYMER TRANSPORT PROTEIN EXBD-RELATED"/>
    <property type="match status" value="1"/>
</dbReference>
<accession>A0ABZ1DX41</accession>
<protein>
    <submittedName>
        <fullName evidence="8">Biopolymer transporter ExbD</fullName>
    </submittedName>
</protein>
<dbReference type="Proteomes" id="UP001623290">
    <property type="component" value="Chromosome"/>
</dbReference>
<evidence type="ECO:0000313" key="9">
    <source>
        <dbReference type="Proteomes" id="UP001623290"/>
    </source>
</evidence>
<dbReference type="Gene3D" id="3.30.420.270">
    <property type="match status" value="1"/>
</dbReference>
<sequence>MFNFAPERVRRRPDLTPMIDVVFLLLVFFMLASRFTQDVSLPLAAASGAASEWKGAPRLVDIAEDGTLMLNGTPRDFDDLVTELDRLTEERSDPVILRAKEAELQALVTVMDRLTAAGFSHLILVE</sequence>
<keyword evidence="7" id="KW-0653">Protein transport</keyword>
<evidence type="ECO:0000313" key="8">
    <source>
        <dbReference type="EMBL" id="WRY32562.1"/>
    </source>
</evidence>
<keyword evidence="4 7" id="KW-0812">Transmembrane</keyword>
<evidence type="ECO:0000256" key="3">
    <source>
        <dbReference type="ARBA" id="ARBA00022475"/>
    </source>
</evidence>
<proteinExistence type="inferred from homology"/>
<dbReference type="EMBL" id="CP135443">
    <property type="protein sequence ID" value="WRY32562.1"/>
    <property type="molecule type" value="Genomic_DNA"/>
</dbReference>
<dbReference type="PANTHER" id="PTHR30558">
    <property type="entry name" value="EXBD MEMBRANE COMPONENT OF PMF-DRIVEN MACROMOLECULE IMPORT SYSTEM"/>
    <property type="match status" value="1"/>
</dbReference>
<name>A0ABZ1DX41_9RHOB</name>
<keyword evidence="9" id="KW-1185">Reference proteome</keyword>
<evidence type="ECO:0000256" key="6">
    <source>
        <dbReference type="ARBA" id="ARBA00023136"/>
    </source>
</evidence>
<organism evidence="8 9">
    <name type="scientific">Thioclava litoralis</name>
    <dbReference type="NCBI Taxonomy" id="3076557"/>
    <lineage>
        <taxon>Bacteria</taxon>
        <taxon>Pseudomonadati</taxon>
        <taxon>Pseudomonadota</taxon>
        <taxon>Alphaproteobacteria</taxon>
        <taxon>Rhodobacterales</taxon>
        <taxon>Paracoccaceae</taxon>
        <taxon>Thioclava</taxon>
    </lineage>
</organism>
<comment type="similarity">
    <text evidence="2 7">Belongs to the ExbD/TolR family.</text>
</comment>
<keyword evidence="3" id="KW-1003">Cell membrane</keyword>
<evidence type="ECO:0000256" key="5">
    <source>
        <dbReference type="ARBA" id="ARBA00022989"/>
    </source>
</evidence>
<comment type="subcellular location">
    <subcellularLocation>
        <location evidence="1">Cell membrane</location>
        <topology evidence="1">Single-pass membrane protein</topology>
    </subcellularLocation>
    <subcellularLocation>
        <location evidence="7">Cell membrane</location>
        <topology evidence="7">Single-pass type II membrane protein</topology>
    </subcellularLocation>
</comment>
<dbReference type="Pfam" id="PF02472">
    <property type="entry name" value="ExbD"/>
    <property type="match status" value="1"/>
</dbReference>
<reference evidence="8 9" key="1">
    <citation type="submission" date="2023-09" db="EMBL/GenBank/DDBJ databases">
        <title>Thioclava shenzhenensis sp. nov., a multidrug resistant bacteria-antagonizing species isolated from coastal seawater.</title>
        <authorList>
            <person name="Long M."/>
        </authorList>
    </citation>
    <scope>NUCLEOTIDE SEQUENCE [LARGE SCALE GENOMIC DNA]</scope>
    <source>
        <strain evidence="8 9">FTW29</strain>
    </source>
</reference>
<dbReference type="InterPro" id="IPR003400">
    <property type="entry name" value="ExbD"/>
</dbReference>
<evidence type="ECO:0000256" key="4">
    <source>
        <dbReference type="ARBA" id="ARBA00022692"/>
    </source>
</evidence>
<dbReference type="RefSeq" id="WP_339108881.1">
    <property type="nucleotide sequence ID" value="NZ_CP135443.1"/>
</dbReference>
<keyword evidence="7" id="KW-0813">Transport</keyword>
<evidence type="ECO:0000256" key="1">
    <source>
        <dbReference type="ARBA" id="ARBA00004162"/>
    </source>
</evidence>
<evidence type="ECO:0000256" key="7">
    <source>
        <dbReference type="RuleBase" id="RU003879"/>
    </source>
</evidence>
<keyword evidence="5" id="KW-1133">Transmembrane helix</keyword>
<evidence type="ECO:0000256" key="2">
    <source>
        <dbReference type="ARBA" id="ARBA00005811"/>
    </source>
</evidence>